<name>A0A164K5R3_9NOCA</name>
<reference evidence="2 3" key="1">
    <citation type="submission" date="2016-04" db="EMBL/GenBank/DDBJ databases">
        <authorList>
            <person name="Evans L.H."/>
            <person name="Alamgir A."/>
            <person name="Owens N."/>
            <person name="Weber N.D."/>
            <person name="Virtaneva K."/>
            <person name="Barbian K."/>
            <person name="Babar A."/>
            <person name="Rosenke K."/>
        </authorList>
    </citation>
    <scope>NUCLEOTIDE SEQUENCE [LARGE SCALE GENOMIC DNA]</scope>
    <source>
        <strain evidence="2 3">IFM 0406</strain>
    </source>
</reference>
<evidence type="ECO:0000313" key="2">
    <source>
        <dbReference type="EMBL" id="KZM71063.1"/>
    </source>
</evidence>
<accession>A0A164K5R3</accession>
<sequence length="147" mass="15953">MAAPKNTFEYYGTRSPNGWTNPAIAALLVGPKMRATVQRVGVKAVGLWQARAPRKSGELANSAAISMRLMDSGDGPLGAASPRWVADVEAKAGYSAAVNFGRRNWRGMAARDTPRNLTKRGTVRQRRPGKTKASRTWQEIIRIMGAS</sequence>
<protein>
    <submittedName>
        <fullName evidence="2">Uncharacterized protein</fullName>
    </submittedName>
</protein>
<dbReference type="STRING" id="455432.AWN90_41850"/>
<organism evidence="2 3">
    <name type="scientific">Nocardia terpenica</name>
    <dbReference type="NCBI Taxonomy" id="455432"/>
    <lineage>
        <taxon>Bacteria</taxon>
        <taxon>Bacillati</taxon>
        <taxon>Actinomycetota</taxon>
        <taxon>Actinomycetes</taxon>
        <taxon>Mycobacteriales</taxon>
        <taxon>Nocardiaceae</taxon>
        <taxon>Nocardia</taxon>
    </lineage>
</organism>
<evidence type="ECO:0000313" key="3">
    <source>
        <dbReference type="Proteomes" id="UP000076512"/>
    </source>
</evidence>
<gene>
    <name evidence="2" type="ORF">AWN90_41850</name>
</gene>
<proteinExistence type="predicted"/>
<comment type="caution">
    <text evidence="2">The sequence shown here is derived from an EMBL/GenBank/DDBJ whole genome shotgun (WGS) entry which is preliminary data.</text>
</comment>
<dbReference type="RefSeq" id="WP_067595175.1">
    <property type="nucleotide sequence ID" value="NZ_JABMCZ010000003.1"/>
</dbReference>
<dbReference type="Proteomes" id="UP000076512">
    <property type="component" value="Unassembled WGS sequence"/>
</dbReference>
<feature type="region of interest" description="Disordered" evidence="1">
    <location>
        <begin position="113"/>
        <end position="133"/>
    </location>
</feature>
<dbReference type="AlphaFoldDB" id="A0A164K5R3"/>
<dbReference type="EMBL" id="LWGR01000013">
    <property type="protein sequence ID" value="KZM71063.1"/>
    <property type="molecule type" value="Genomic_DNA"/>
</dbReference>
<evidence type="ECO:0000256" key="1">
    <source>
        <dbReference type="SAM" id="MobiDB-lite"/>
    </source>
</evidence>
<keyword evidence="3" id="KW-1185">Reference proteome</keyword>
<feature type="compositionally biased region" description="Basic residues" evidence="1">
    <location>
        <begin position="117"/>
        <end position="133"/>
    </location>
</feature>